<proteinExistence type="predicted"/>
<dbReference type="OrthoDB" id="1750432at2759"/>
<dbReference type="Gene3D" id="2.40.70.10">
    <property type="entry name" value="Acid Proteases"/>
    <property type="match status" value="1"/>
</dbReference>
<reference evidence="1 2" key="1">
    <citation type="submission" date="2014-04" db="EMBL/GenBank/DDBJ databases">
        <authorList>
            <consortium name="DOE Joint Genome Institute"/>
            <person name="Kuo A."/>
            <person name="Kohler A."/>
            <person name="Nagy L.G."/>
            <person name="Floudas D."/>
            <person name="Copeland A."/>
            <person name="Barry K.W."/>
            <person name="Cichocki N."/>
            <person name="Veneault-Fourrey C."/>
            <person name="LaButti K."/>
            <person name="Lindquist E.A."/>
            <person name="Lipzen A."/>
            <person name="Lundell T."/>
            <person name="Morin E."/>
            <person name="Murat C."/>
            <person name="Sun H."/>
            <person name="Tunlid A."/>
            <person name="Henrissat B."/>
            <person name="Grigoriev I.V."/>
            <person name="Hibbett D.S."/>
            <person name="Martin F."/>
            <person name="Nordberg H.P."/>
            <person name="Cantor M.N."/>
            <person name="Hua S.X."/>
        </authorList>
    </citation>
    <scope>NUCLEOTIDE SEQUENCE [LARGE SCALE GENOMIC DNA]</scope>
    <source>
        <strain evidence="1 2">LaAM-08-1</strain>
    </source>
</reference>
<gene>
    <name evidence="1" type="ORF">K443DRAFT_4142</name>
</gene>
<dbReference type="InterPro" id="IPR021109">
    <property type="entry name" value="Peptidase_aspartic_dom_sf"/>
</dbReference>
<name>A0A0C9YAB6_9AGAR</name>
<accession>A0A0C9YAB6</accession>
<keyword evidence="2" id="KW-1185">Reference proteome</keyword>
<evidence type="ECO:0000313" key="2">
    <source>
        <dbReference type="Proteomes" id="UP000054477"/>
    </source>
</evidence>
<dbReference type="Pfam" id="PF08284">
    <property type="entry name" value="RVP_2"/>
    <property type="match status" value="1"/>
</dbReference>
<dbReference type="STRING" id="1095629.A0A0C9YAB6"/>
<dbReference type="AlphaFoldDB" id="A0A0C9YAB6"/>
<sequence>MLLILDGVQHTRILVQREFLEDLRISVSGWYAACCRKYFNLPRIKGKKKDTVFLGDVYARPAIIALNDGAPYPGEDYYFEADQDIGLERFICWIDKDSPTGDYILHDTDRKIKVQIPLVYLRNPHFNIAARYARRIAVTFNYLNTKMFTNHDENSYGLLFRPYPAPKDSEILCQINSIDSLVHASERAELQEFPNDHIVTSLYGQQVAQGTYPSIQRNSVARRNPTCVIPKPIVIVVKIDGHPARALVDSGSLGDFMSSALAEQLHIEKDEFAAPVMVQLAVQGSCSKSNNNAKVQFEYQLINEKRSFDVINLSNYDLILGTPWLYQHQVSIGLYPVHVVIGSNDSLPMKGNGVTKLSSGAMSVVQENLQHACEDFIEYATPLCIDETTAPLLPLRKINHRIPIIDQNKSYKYCPSCCPDVLKPLWNEKRDAYLKNGRWRPTTSFNTTPMLFLRKPGKPGEPI</sequence>
<dbReference type="HOGENOM" id="CLU_047281_2_0_1"/>
<organism evidence="1 2">
    <name type="scientific">Laccaria amethystina LaAM-08-1</name>
    <dbReference type="NCBI Taxonomy" id="1095629"/>
    <lineage>
        <taxon>Eukaryota</taxon>
        <taxon>Fungi</taxon>
        <taxon>Dikarya</taxon>
        <taxon>Basidiomycota</taxon>
        <taxon>Agaricomycotina</taxon>
        <taxon>Agaricomycetes</taxon>
        <taxon>Agaricomycetidae</taxon>
        <taxon>Agaricales</taxon>
        <taxon>Agaricineae</taxon>
        <taxon>Hydnangiaceae</taxon>
        <taxon>Laccaria</taxon>
    </lineage>
</organism>
<dbReference type="Proteomes" id="UP000054477">
    <property type="component" value="Unassembled WGS sequence"/>
</dbReference>
<protein>
    <submittedName>
        <fullName evidence="1">Uncharacterized protein</fullName>
    </submittedName>
</protein>
<reference evidence="2" key="2">
    <citation type="submission" date="2015-01" db="EMBL/GenBank/DDBJ databases">
        <title>Evolutionary Origins and Diversification of the Mycorrhizal Mutualists.</title>
        <authorList>
            <consortium name="DOE Joint Genome Institute"/>
            <consortium name="Mycorrhizal Genomics Consortium"/>
            <person name="Kohler A."/>
            <person name="Kuo A."/>
            <person name="Nagy L.G."/>
            <person name="Floudas D."/>
            <person name="Copeland A."/>
            <person name="Barry K.W."/>
            <person name="Cichocki N."/>
            <person name="Veneault-Fourrey C."/>
            <person name="LaButti K."/>
            <person name="Lindquist E.A."/>
            <person name="Lipzen A."/>
            <person name="Lundell T."/>
            <person name="Morin E."/>
            <person name="Murat C."/>
            <person name="Riley R."/>
            <person name="Ohm R."/>
            <person name="Sun H."/>
            <person name="Tunlid A."/>
            <person name="Henrissat B."/>
            <person name="Grigoriev I.V."/>
            <person name="Hibbett D.S."/>
            <person name="Martin F."/>
        </authorList>
    </citation>
    <scope>NUCLEOTIDE SEQUENCE [LARGE SCALE GENOMIC DNA]</scope>
    <source>
        <strain evidence="2">LaAM-08-1</strain>
    </source>
</reference>
<dbReference type="SUPFAM" id="SSF50630">
    <property type="entry name" value="Acid proteases"/>
    <property type="match status" value="1"/>
</dbReference>
<dbReference type="EMBL" id="KN838564">
    <property type="protein sequence ID" value="KIK04948.1"/>
    <property type="molecule type" value="Genomic_DNA"/>
</dbReference>
<dbReference type="CDD" id="cd00303">
    <property type="entry name" value="retropepsin_like"/>
    <property type="match status" value="1"/>
</dbReference>
<evidence type="ECO:0000313" key="1">
    <source>
        <dbReference type="EMBL" id="KIK04948.1"/>
    </source>
</evidence>